<dbReference type="InterPro" id="IPR032820">
    <property type="entry name" value="ATPase_put"/>
</dbReference>
<proteinExistence type="predicted"/>
<protein>
    <submittedName>
        <fullName evidence="2">AtpZ/AtpI family protein</fullName>
    </submittedName>
</protein>
<keyword evidence="3" id="KW-1185">Reference proteome</keyword>
<evidence type="ECO:0000313" key="3">
    <source>
        <dbReference type="Proteomes" id="UP001221366"/>
    </source>
</evidence>
<organism evidence="2 3">
    <name type="scientific">Flagellimonas yonaguniensis</name>
    <dbReference type="NCBI Taxonomy" id="3031325"/>
    <lineage>
        <taxon>Bacteria</taxon>
        <taxon>Pseudomonadati</taxon>
        <taxon>Bacteroidota</taxon>
        <taxon>Flavobacteriia</taxon>
        <taxon>Flavobacteriales</taxon>
        <taxon>Flavobacteriaceae</taxon>
        <taxon>Flagellimonas</taxon>
    </lineage>
</organism>
<dbReference type="Proteomes" id="UP001221366">
    <property type="component" value="Unassembled WGS sequence"/>
</dbReference>
<dbReference type="RefSeq" id="WP_275614033.1">
    <property type="nucleotide sequence ID" value="NZ_JARFVB010000001.1"/>
</dbReference>
<keyword evidence="1" id="KW-0812">Transmembrane</keyword>
<keyword evidence="1" id="KW-0472">Membrane</keyword>
<evidence type="ECO:0000256" key="1">
    <source>
        <dbReference type="SAM" id="Phobius"/>
    </source>
</evidence>
<accession>A0ABT5XU94</accession>
<comment type="caution">
    <text evidence="2">The sequence shown here is derived from an EMBL/GenBank/DDBJ whole genome shotgun (WGS) entry which is preliminary data.</text>
</comment>
<dbReference type="EMBL" id="JARFVB010000001">
    <property type="protein sequence ID" value="MDF0714749.1"/>
    <property type="molecule type" value="Genomic_DNA"/>
</dbReference>
<name>A0ABT5XU94_9FLAO</name>
<dbReference type="Pfam" id="PF09527">
    <property type="entry name" value="ATPase_gene1"/>
    <property type="match status" value="1"/>
</dbReference>
<reference evidence="2 3" key="1">
    <citation type="submission" date="2023-03" db="EMBL/GenBank/DDBJ databases">
        <title>Muricauda XX sp. nov. and Muricauda XXX sp. nov., two novel species isolated from Okinawa Trough.</title>
        <authorList>
            <person name="Cao W."/>
            <person name="Deng X."/>
        </authorList>
    </citation>
    <scope>NUCLEOTIDE SEQUENCE [LARGE SCALE GENOMIC DNA]</scope>
    <source>
        <strain evidence="2 3">334s03</strain>
    </source>
</reference>
<evidence type="ECO:0000313" key="2">
    <source>
        <dbReference type="EMBL" id="MDF0714749.1"/>
    </source>
</evidence>
<feature type="transmembrane region" description="Helical" evidence="1">
    <location>
        <begin position="48"/>
        <end position="68"/>
    </location>
</feature>
<keyword evidence="1" id="KW-1133">Transmembrane helix</keyword>
<gene>
    <name evidence="2" type="ORF">PY092_01195</name>
</gene>
<feature type="transmembrane region" description="Helical" evidence="1">
    <location>
        <begin position="21"/>
        <end position="42"/>
    </location>
</feature>
<sequence length="76" mass="8456">MSQQKPPKKKYNKAINTAARLSGSAIQMGATIYLGNLLGSWVENKYGFSFAEELITFVAVIMAMYILIKQAIQLNK</sequence>